<evidence type="ECO:0000259" key="7">
    <source>
        <dbReference type="Pfam" id="PF14833"/>
    </source>
</evidence>
<evidence type="ECO:0000256" key="1">
    <source>
        <dbReference type="ARBA" id="ARBA00009080"/>
    </source>
</evidence>
<dbReference type="PANTHER" id="PTHR43060:SF15">
    <property type="entry name" value="3-HYDROXYISOBUTYRATE DEHYDROGENASE-LIKE 1, MITOCHONDRIAL-RELATED"/>
    <property type="match status" value="1"/>
</dbReference>
<dbReference type="PANTHER" id="PTHR43060">
    <property type="entry name" value="3-HYDROXYISOBUTYRATE DEHYDROGENASE-LIKE 1, MITOCHONDRIAL-RELATED"/>
    <property type="match status" value="1"/>
</dbReference>
<feature type="region of interest" description="Disordered" evidence="5">
    <location>
        <begin position="293"/>
        <end position="316"/>
    </location>
</feature>
<dbReference type="GO" id="GO:0050661">
    <property type="term" value="F:NADP binding"/>
    <property type="evidence" value="ECO:0007669"/>
    <property type="project" value="InterPro"/>
</dbReference>
<feature type="domain" description="6-phosphogluconate dehydrogenase NADP-binding" evidence="6">
    <location>
        <begin position="8"/>
        <end position="167"/>
    </location>
</feature>
<dbReference type="Pfam" id="PF14833">
    <property type="entry name" value="NAD_binding_11"/>
    <property type="match status" value="1"/>
</dbReference>
<dbReference type="GO" id="GO:0008679">
    <property type="term" value="F:2-hydroxy-3-oxopropionate reductase activity"/>
    <property type="evidence" value="ECO:0007669"/>
    <property type="project" value="UniProtKB-EC"/>
</dbReference>
<dbReference type="PATRIC" id="fig|1716141.3.peg.5165"/>
<sequence length="316" mass="32343">MTGTSKPRIGFAGAGVMGRPMAHRLLAAGYPLTVHARTPKKVSSLLEAGAALATTPRQLAAHADIVIGCLLDEAAFHAVYFGDDGLLTAIREGQILIEHGTHAPRLARAAAARLSACGAELLDIPVTGGPRRADEGTLTAIAGGQADHLDLVRPLVGTYCSQIVHVGPVGAGLELKLVNQLLVSIHVAAAAEAAALIDRFALPAEQSKAVLMSGWAASTMLDYCLPAALTPSDAPSGSTVGGLHAVQDLVADAARALELDLPVFASAQRLFDSLLQSGAAYHDIAQLARAYDRHGSTGTEGPGQPLSAGAACKESP</sequence>
<keyword evidence="2 8" id="KW-0560">Oxidoreductase</keyword>
<reference evidence="8 9" key="1">
    <citation type="submission" date="2015-12" db="EMBL/GenBank/DDBJ databases">
        <title>Genome sequence of Streptomyces sp. G25.</title>
        <authorList>
            <person name="Poehlein A."/>
            <person name="Roettig A."/>
            <person name="Hiessl S."/>
            <person name="Hauschild P."/>
            <person name="Schauer J."/>
            <person name="Madkour M.H."/>
            <person name="Al-Ansari A.M."/>
            <person name="Almakishah N.H."/>
            <person name="Steinbuechel A."/>
            <person name="Daniel R."/>
        </authorList>
    </citation>
    <scope>NUCLEOTIDE SEQUENCE [LARGE SCALE GENOMIC DNA]</scope>
    <source>
        <strain evidence="9">G25(2015)</strain>
    </source>
</reference>
<organism evidence="8 9">
    <name type="scientific">Streptomyces jeddahensis</name>
    <dbReference type="NCBI Taxonomy" id="1716141"/>
    <lineage>
        <taxon>Bacteria</taxon>
        <taxon>Bacillati</taxon>
        <taxon>Actinomycetota</taxon>
        <taxon>Actinomycetes</taxon>
        <taxon>Kitasatosporales</taxon>
        <taxon>Streptomycetaceae</taxon>
        <taxon>Streptomyces</taxon>
    </lineage>
</organism>
<dbReference type="GO" id="GO:0051287">
    <property type="term" value="F:NAD binding"/>
    <property type="evidence" value="ECO:0007669"/>
    <property type="project" value="InterPro"/>
</dbReference>
<accession>A0A177HL68</accession>
<protein>
    <submittedName>
        <fullName evidence="8">2-hydroxy-3-oxopropionate reductase</fullName>
        <ecNumber evidence="8">1.1.1.60</ecNumber>
    </submittedName>
</protein>
<dbReference type="Gene3D" id="1.10.1040.10">
    <property type="entry name" value="N-(1-d-carboxylethyl)-l-norvaline Dehydrogenase, domain 2"/>
    <property type="match status" value="1"/>
</dbReference>
<dbReference type="EC" id="1.1.1.60" evidence="8"/>
<dbReference type="RefSeq" id="WP_067281948.1">
    <property type="nucleotide sequence ID" value="NZ_LOHS01000102.1"/>
</dbReference>
<dbReference type="OrthoDB" id="3185659at2"/>
<evidence type="ECO:0000256" key="3">
    <source>
        <dbReference type="ARBA" id="ARBA00023027"/>
    </source>
</evidence>
<evidence type="ECO:0000256" key="2">
    <source>
        <dbReference type="ARBA" id="ARBA00023002"/>
    </source>
</evidence>
<dbReference type="Gene3D" id="3.40.50.720">
    <property type="entry name" value="NAD(P)-binding Rossmann-like Domain"/>
    <property type="match status" value="1"/>
</dbReference>
<gene>
    <name evidence="8" type="primary">garR_2</name>
    <name evidence="8" type="ORF">STSP_49210</name>
</gene>
<feature type="domain" description="3-hydroxyisobutyrate dehydrogenase-like NAD-binding" evidence="7">
    <location>
        <begin position="170"/>
        <end position="291"/>
    </location>
</feature>
<dbReference type="SUPFAM" id="SSF48179">
    <property type="entry name" value="6-phosphogluconate dehydrogenase C-terminal domain-like"/>
    <property type="match status" value="1"/>
</dbReference>
<dbReference type="InterPro" id="IPR036291">
    <property type="entry name" value="NAD(P)-bd_dom_sf"/>
</dbReference>
<name>A0A177HL68_9ACTN</name>
<dbReference type="Pfam" id="PF03446">
    <property type="entry name" value="NAD_binding_2"/>
    <property type="match status" value="1"/>
</dbReference>
<dbReference type="PIRSF" id="PIRSF000103">
    <property type="entry name" value="HIBADH"/>
    <property type="match status" value="1"/>
</dbReference>
<evidence type="ECO:0000313" key="9">
    <source>
        <dbReference type="Proteomes" id="UP000077381"/>
    </source>
</evidence>
<comment type="caution">
    <text evidence="8">The sequence shown here is derived from an EMBL/GenBank/DDBJ whole genome shotgun (WGS) entry which is preliminary data.</text>
</comment>
<dbReference type="SUPFAM" id="SSF51735">
    <property type="entry name" value="NAD(P)-binding Rossmann-fold domains"/>
    <property type="match status" value="1"/>
</dbReference>
<dbReference type="AlphaFoldDB" id="A0A177HL68"/>
<evidence type="ECO:0000313" key="8">
    <source>
        <dbReference type="EMBL" id="OAH11752.1"/>
    </source>
</evidence>
<dbReference type="InterPro" id="IPR008927">
    <property type="entry name" value="6-PGluconate_DH-like_C_sf"/>
</dbReference>
<proteinExistence type="inferred from homology"/>
<dbReference type="InterPro" id="IPR013328">
    <property type="entry name" value="6PGD_dom2"/>
</dbReference>
<dbReference type="InterPro" id="IPR015815">
    <property type="entry name" value="HIBADH-related"/>
</dbReference>
<keyword evidence="3" id="KW-0520">NAD</keyword>
<dbReference type="EMBL" id="LOHS01000102">
    <property type="protein sequence ID" value="OAH11752.1"/>
    <property type="molecule type" value="Genomic_DNA"/>
</dbReference>
<evidence type="ECO:0000259" key="6">
    <source>
        <dbReference type="Pfam" id="PF03446"/>
    </source>
</evidence>
<feature type="active site" evidence="4">
    <location>
        <position position="176"/>
    </location>
</feature>
<dbReference type="Proteomes" id="UP000077381">
    <property type="component" value="Unassembled WGS sequence"/>
</dbReference>
<comment type="similarity">
    <text evidence="1">Belongs to the HIBADH-related family.</text>
</comment>
<evidence type="ECO:0000256" key="4">
    <source>
        <dbReference type="PIRSR" id="PIRSR000103-1"/>
    </source>
</evidence>
<evidence type="ECO:0000256" key="5">
    <source>
        <dbReference type="SAM" id="MobiDB-lite"/>
    </source>
</evidence>
<dbReference type="STRING" id="1716141.STSP_49210"/>
<keyword evidence="9" id="KW-1185">Reference proteome</keyword>
<dbReference type="InterPro" id="IPR006115">
    <property type="entry name" value="6PGDH_NADP-bd"/>
</dbReference>
<dbReference type="InterPro" id="IPR029154">
    <property type="entry name" value="HIBADH-like_NADP-bd"/>
</dbReference>